<gene>
    <name evidence="2" type="ORF">JCM19232_2059</name>
</gene>
<feature type="chain" id="PRO_5002140191" evidence="1">
    <location>
        <begin position="21"/>
        <end position="652"/>
    </location>
</feature>
<evidence type="ECO:0000256" key="1">
    <source>
        <dbReference type="SAM" id="SignalP"/>
    </source>
</evidence>
<keyword evidence="1" id="KW-0732">Signal</keyword>
<protein>
    <submittedName>
        <fullName evidence="2">Uncharacterized protein</fullName>
    </submittedName>
</protein>
<evidence type="ECO:0000313" key="3">
    <source>
        <dbReference type="Proteomes" id="UP000031670"/>
    </source>
</evidence>
<dbReference type="AlphaFoldDB" id="A0A0B8PR95"/>
<comment type="caution">
    <text evidence="2">The sequence shown here is derived from an EMBL/GenBank/DDBJ whole genome shotgun (WGS) entry which is preliminary data.</text>
</comment>
<organism evidence="2 3">
    <name type="scientific">Vibrio ishigakensis</name>
    <dbReference type="NCBI Taxonomy" id="1481914"/>
    <lineage>
        <taxon>Bacteria</taxon>
        <taxon>Pseudomonadati</taxon>
        <taxon>Pseudomonadota</taxon>
        <taxon>Gammaproteobacteria</taxon>
        <taxon>Vibrionales</taxon>
        <taxon>Vibrionaceae</taxon>
        <taxon>Vibrio</taxon>
    </lineage>
</organism>
<name>A0A0B8PR95_9VIBR</name>
<sequence length="652" mass="73549">MKLSRIYLLLLLLVPLPAFSISPEEKQTLQNIRNQIFGGSLLNAAINQTTISGKEPPVFSLNIENRALLLWKLNPAHLDDFAQYIQLSPPFSLAAVNPITETQQQVRFAQWLSKWDPLGESFFTRFLPRKAFYVIADIGATSGAEQGNKVEFKTFVSIGNSPPFLYRFASFKQIPGNDLLQLSTPFPSDISWVADHSGIEGSLSSEGYHLKVDIPLRMNKRGHARVERNRQFSEAYLTNSHRVFASGGAQSRYYFDGSSVSTEFFRIKRAVVSNTFPWMDYVSHLSKVLVPTSKMEFMVQPVTLAVDVPKPAPGPGSCTHGPQGATDIPSLYACLVAIALGNPEFQIPAADPLVVFETMFERASQLDPTKIPTLYYALQDLYQGLNIFSGNEKPKLFFTLLTEPKTIFVNFEIPAHKAKAFKKAFLPKHFELAKVRFYPEQKRKVYALSLNIYQSVGQNLNSFRAEWSTYVINPREENPKPRFSVLEAQTTAGGFDPLIAMERFENAEPPIDLSNPSELIRLIEPPNLNFEYSFDEVDGIDVDLLNEEQEILVDIEIAYPTEFLLTKPETEWMEANDFVYWGEVADILKYDQQVMFADLMVFEASANDRIIDTTFHGYVNPIPLPIIVWLGGQDIALEPWGNLDSIQAKSLP</sequence>
<accession>A0A0B8PR95</accession>
<feature type="signal peptide" evidence="1">
    <location>
        <begin position="1"/>
        <end position="20"/>
    </location>
</feature>
<dbReference type="EMBL" id="BBSA01000017">
    <property type="protein sequence ID" value="GAM65184.1"/>
    <property type="molecule type" value="Genomic_DNA"/>
</dbReference>
<reference evidence="2 3" key="1">
    <citation type="submission" date="2015-01" db="EMBL/GenBank/DDBJ databases">
        <title>Vibrio sp. C5 JCM 19232 whole genome shotgun sequence.</title>
        <authorList>
            <person name="Sawabe T."/>
            <person name="Meirelles P."/>
            <person name="Feng G."/>
            <person name="Sayaka M."/>
            <person name="Hattori M."/>
            <person name="Ohkuma M."/>
        </authorList>
    </citation>
    <scope>NUCLEOTIDE SEQUENCE [LARGE SCALE GENOMIC DNA]</scope>
    <source>
        <strain evidence="2 3">JCM19232</strain>
    </source>
</reference>
<dbReference type="Proteomes" id="UP000031670">
    <property type="component" value="Unassembled WGS sequence"/>
</dbReference>
<proteinExistence type="predicted"/>
<evidence type="ECO:0000313" key="2">
    <source>
        <dbReference type="EMBL" id="GAM65184.1"/>
    </source>
</evidence>
<reference evidence="2 3" key="2">
    <citation type="submission" date="2015-01" db="EMBL/GenBank/DDBJ databases">
        <authorList>
            <consortium name="NBRP consortium"/>
            <person name="Sawabe T."/>
            <person name="Meirelles P."/>
            <person name="Feng G."/>
            <person name="Sayaka M."/>
            <person name="Hattori M."/>
            <person name="Ohkuma M."/>
        </authorList>
    </citation>
    <scope>NUCLEOTIDE SEQUENCE [LARGE SCALE GENOMIC DNA]</scope>
    <source>
        <strain evidence="2 3">JCM19232</strain>
    </source>
</reference>